<evidence type="ECO:0000256" key="6">
    <source>
        <dbReference type="ARBA" id="ARBA00023004"/>
    </source>
</evidence>
<feature type="binding site" evidence="12">
    <location>
        <position position="121"/>
    </location>
    <ligand>
        <name>S-adenosyl-L-methionine</name>
        <dbReference type="ChEBI" id="CHEBI:59789"/>
    </ligand>
</feature>
<dbReference type="GO" id="GO:0051539">
    <property type="term" value="F:4 iron, 4 sulfur cluster binding"/>
    <property type="evidence" value="ECO:0007669"/>
    <property type="project" value="UniProtKB-UniRule"/>
</dbReference>
<dbReference type="KEGG" id="dov:DSCO28_30630"/>
<keyword evidence="3 12" id="KW-0949">S-adenosyl-L-methionine</keyword>
<feature type="binding site" evidence="12">
    <location>
        <position position="23"/>
    </location>
    <ligand>
        <name>[4Fe-4S] cluster</name>
        <dbReference type="ChEBI" id="CHEBI:49883"/>
        <label>1</label>
        <note>4Fe-4S-S-AdoMet</note>
    </ligand>
</feature>
<sequence length="328" mass="37063">MNSLIDRENRHLNYLRISITDRCNLRCLYCAPDGRIPRLPHTQILSYEEILRIVNIGIGLGISKIRITGGEPLVRKGAIDLLRRLTAIPQLKDVSLTTNGVLLEANAQRIFDAGIRRINVSLDSLQRERYAHITGYDMFDRVWAGIQRAHEIGFAPIKINIVAMRGINDDEIIDFGKLSLTYPFHIRFIEYMPIGNSRTRSRDQILTPEIQDRIQALGELIPVENGQNDGPARRFRIAGAPGEIGFISALSHHFCDRCNRLRLTADGKLRACLLSDHYEPFRETLRNGGTDEQLINIFKTAVSKKSAKHQLCSDDSQPVRDQMQGIGG</sequence>
<dbReference type="InterPro" id="IPR013483">
    <property type="entry name" value="MoaA"/>
</dbReference>
<dbReference type="HAMAP" id="MF_01225_B">
    <property type="entry name" value="MoaA_B"/>
    <property type="match status" value="1"/>
</dbReference>
<dbReference type="InterPro" id="IPR050105">
    <property type="entry name" value="MoCo_biosynth_MoaA/MoaC"/>
</dbReference>
<reference evidence="15 16" key="1">
    <citation type="submission" date="2019-11" db="EMBL/GenBank/DDBJ databases">
        <title>Comparative genomics of hydrocarbon-degrading Desulfosarcina strains.</title>
        <authorList>
            <person name="Watanabe M."/>
            <person name="Kojima H."/>
            <person name="Fukui M."/>
        </authorList>
    </citation>
    <scope>NUCLEOTIDE SEQUENCE [LARGE SCALE GENOMIC DNA]</scope>
    <source>
        <strain evidence="15 16">28bB2T</strain>
    </source>
</reference>
<evidence type="ECO:0000256" key="5">
    <source>
        <dbReference type="ARBA" id="ARBA00022741"/>
    </source>
</evidence>
<evidence type="ECO:0000256" key="1">
    <source>
        <dbReference type="ARBA" id="ARBA00012167"/>
    </source>
</evidence>
<evidence type="ECO:0000313" key="16">
    <source>
        <dbReference type="Proteomes" id="UP000425960"/>
    </source>
</evidence>
<dbReference type="SFLD" id="SFLDG01383">
    <property type="entry name" value="cyclic_pyranopterin_phosphate"/>
    <property type="match status" value="1"/>
</dbReference>
<evidence type="ECO:0000256" key="9">
    <source>
        <dbReference type="ARBA" id="ARBA00023150"/>
    </source>
</evidence>
<dbReference type="Proteomes" id="UP000425960">
    <property type="component" value="Chromosome"/>
</dbReference>
<keyword evidence="2 12" id="KW-0004">4Fe-4S</keyword>
<evidence type="ECO:0000256" key="2">
    <source>
        <dbReference type="ARBA" id="ARBA00022485"/>
    </source>
</evidence>
<organism evidence="15 16">
    <name type="scientific">Desulfosarcina ovata subsp. sediminis</name>
    <dbReference type="NCBI Taxonomy" id="885957"/>
    <lineage>
        <taxon>Bacteria</taxon>
        <taxon>Pseudomonadati</taxon>
        <taxon>Thermodesulfobacteriota</taxon>
        <taxon>Desulfobacteria</taxon>
        <taxon>Desulfobacterales</taxon>
        <taxon>Desulfosarcinaceae</taxon>
        <taxon>Desulfosarcina</taxon>
    </lineage>
</organism>
<keyword evidence="7 12" id="KW-0411">Iron-sulfur</keyword>
<dbReference type="InterPro" id="IPR000385">
    <property type="entry name" value="MoaA_NifB_PqqE_Fe-S-bd_CS"/>
</dbReference>
<dbReference type="InterPro" id="IPR058240">
    <property type="entry name" value="rSAM_sf"/>
</dbReference>
<dbReference type="InterPro" id="IPR040064">
    <property type="entry name" value="MoaA-like"/>
</dbReference>
<evidence type="ECO:0000256" key="12">
    <source>
        <dbReference type="HAMAP-Rule" id="MF_01225"/>
    </source>
</evidence>
<dbReference type="Gene3D" id="3.20.20.70">
    <property type="entry name" value="Aldolase class I"/>
    <property type="match status" value="1"/>
</dbReference>
<keyword evidence="5 12" id="KW-0547">Nucleotide-binding</keyword>
<dbReference type="GO" id="GO:0061799">
    <property type="term" value="F:cyclic pyranopterin monophosphate synthase activity"/>
    <property type="evidence" value="ECO:0007669"/>
    <property type="project" value="TreeGrafter"/>
</dbReference>
<keyword evidence="4 12" id="KW-0479">Metal-binding</keyword>
<evidence type="ECO:0000256" key="3">
    <source>
        <dbReference type="ARBA" id="ARBA00022691"/>
    </source>
</evidence>
<dbReference type="InterPro" id="IPR006638">
    <property type="entry name" value="Elp3/MiaA/NifB-like_rSAM"/>
</dbReference>
<comment type="similarity">
    <text evidence="12">Belongs to the radical SAM superfamily. MoaA family.</text>
</comment>
<dbReference type="UniPathway" id="UPA00344"/>
<feature type="binding site" evidence="12">
    <location>
        <position position="27"/>
    </location>
    <ligand>
        <name>[4Fe-4S] cluster</name>
        <dbReference type="ChEBI" id="CHEBI:49883"/>
        <label>1</label>
        <note>4Fe-4S-S-AdoMet</note>
    </ligand>
</feature>
<feature type="binding site" evidence="12">
    <location>
        <position position="16"/>
    </location>
    <ligand>
        <name>GTP</name>
        <dbReference type="ChEBI" id="CHEBI:37565"/>
    </ligand>
</feature>
<accession>A0A5K7ZPH1</accession>
<comment type="cofactor">
    <cofactor evidence="12">
        <name>[4Fe-4S] cluster</name>
        <dbReference type="ChEBI" id="CHEBI:49883"/>
    </cofactor>
    <text evidence="12">Binds 2 [4Fe-4S] clusters. Binds 1 [4Fe-4S] cluster coordinated with 3 cysteines and an exchangeable S-adenosyl-L-methionine and 1 [4Fe-4S] cluster coordinated with 3 cysteines and the GTP-derived substrate.</text>
</comment>
<evidence type="ECO:0000313" key="15">
    <source>
        <dbReference type="EMBL" id="BBO82497.1"/>
    </source>
</evidence>
<evidence type="ECO:0000256" key="13">
    <source>
        <dbReference type="SAM" id="MobiDB-lite"/>
    </source>
</evidence>
<evidence type="ECO:0000256" key="10">
    <source>
        <dbReference type="ARBA" id="ARBA00023239"/>
    </source>
</evidence>
<dbReference type="PROSITE" id="PS51918">
    <property type="entry name" value="RADICAL_SAM"/>
    <property type="match status" value="1"/>
</dbReference>
<gene>
    <name evidence="15" type="primary">moaA_2</name>
    <name evidence="12" type="synonym">moaA</name>
    <name evidence="15" type="ORF">DSCO28_30630</name>
</gene>
<dbReference type="GO" id="GO:0046872">
    <property type="term" value="F:metal ion binding"/>
    <property type="evidence" value="ECO:0007669"/>
    <property type="project" value="UniProtKB-KW"/>
</dbReference>
<dbReference type="CDD" id="cd01335">
    <property type="entry name" value="Radical_SAM"/>
    <property type="match status" value="1"/>
</dbReference>
<dbReference type="Pfam" id="PF04055">
    <property type="entry name" value="Radical_SAM"/>
    <property type="match status" value="1"/>
</dbReference>
<dbReference type="SFLD" id="SFLDG01386">
    <property type="entry name" value="main_SPASM_domain-containing"/>
    <property type="match status" value="1"/>
</dbReference>
<name>A0A5K7ZPH1_9BACT</name>
<feature type="binding site" evidence="12">
    <location>
        <position position="272"/>
    </location>
    <ligand>
        <name>[4Fe-4S] cluster</name>
        <dbReference type="ChEBI" id="CHEBI:49883"/>
        <label>2</label>
        <note>4Fe-4S-substrate</note>
    </ligand>
</feature>
<dbReference type="SFLD" id="SFLDS00029">
    <property type="entry name" value="Radical_SAM"/>
    <property type="match status" value="1"/>
</dbReference>
<feature type="domain" description="Radical SAM core" evidence="14">
    <location>
        <begin position="7"/>
        <end position="232"/>
    </location>
</feature>
<dbReference type="GO" id="GO:0005525">
    <property type="term" value="F:GTP binding"/>
    <property type="evidence" value="ECO:0007669"/>
    <property type="project" value="UniProtKB-UniRule"/>
</dbReference>
<dbReference type="Pfam" id="PF06463">
    <property type="entry name" value="Mob_synth_C"/>
    <property type="match status" value="1"/>
</dbReference>
<dbReference type="GO" id="GO:0061798">
    <property type="term" value="F:GTP 3',8'-cyclase activity"/>
    <property type="evidence" value="ECO:0007669"/>
    <property type="project" value="UniProtKB-UniRule"/>
</dbReference>
<dbReference type="GO" id="GO:1904047">
    <property type="term" value="F:S-adenosyl-L-methionine binding"/>
    <property type="evidence" value="ECO:0007669"/>
    <property type="project" value="UniProtKB-UniRule"/>
</dbReference>
<feature type="binding site" evidence="12">
    <location>
        <position position="29"/>
    </location>
    <ligand>
        <name>S-adenosyl-L-methionine</name>
        <dbReference type="ChEBI" id="CHEBI:59789"/>
    </ligand>
</feature>
<keyword evidence="8 12" id="KW-0342">GTP-binding</keyword>
<comment type="pathway">
    <text evidence="12">Cofactor biosynthesis; molybdopterin biosynthesis.</text>
</comment>
<keyword evidence="6 12" id="KW-0408">Iron</keyword>
<feature type="binding site" evidence="12">
    <location>
        <begin position="260"/>
        <end position="262"/>
    </location>
    <ligand>
        <name>GTP</name>
        <dbReference type="ChEBI" id="CHEBI:37565"/>
    </ligand>
</feature>
<evidence type="ECO:0000256" key="11">
    <source>
        <dbReference type="ARBA" id="ARBA00048697"/>
    </source>
</evidence>
<dbReference type="EMBL" id="AP021876">
    <property type="protein sequence ID" value="BBO82497.1"/>
    <property type="molecule type" value="Genomic_DNA"/>
</dbReference>
<keyword evidence="9 12" id="KW-0501">Molybdenum cofactor biosynthesis</keyword>
<dbReference type="NCBIfam" id="NF001199">
    <property type="entry name" value="PRK00164.2-1"/>
    <property type="match status" value="1"/>
</dbReference>
<feature type="binding site" evidence="12">
    <location>
        <position position="30"/>
    </location>
    <ligand>
        <name>[4Fe-4S] cluster</name>
        <dbReference type="ChEBI" id="CHEBI:49883"/>
        <label>1</label>
        <note>4Fe-4S-S-AdoMet</note>
    </ligand>
</feature>
<feature type="binding site" evidence="12">
    <location>
        <position position="192"/>
    </location>
    <ligand>
        <name>S-adenosyl-L-methionine</name>
        <dbReference type="ChEBI" id="CHEBI:59789"/>
    </ligand>
</feature>
<proteinExistence type="inferred from homology"/>
<dbReference type="CDD" id="cd21117">
    <property type="entry name" value="Twitch_MoaA"/>
    <property type="match status" value="1"/>
</dbReference>
<dbReference type="GO" id="GO:0006777">
    <property type="term" value="P:Mo-molybdopterin cofactor biosynthetic process"/>
    <property type="evidence" value="ECO:0007669"/>
    <property type="project" value="UniProtKB-UniRule"/>
</dbReference>
<dbReference type="EC" id="4.1.99.22" evidence="1 12"/>
<dbReference type="PANTHER" id="PTHR22960">
    <property type="entry name" value="MOLYBDOPTERIN COFACTOR SYNTHESIS PROTEIN A"/>
    <property type="match status" value="1"/>
</dbReference>
<dbReference type="InterPro" id="IPR013785">
    <property type="entry name" value="Aldolase_TIM"/>
</dbReference>
<dbReference type="InterPro" id="IPR010505">
    <property type="entry name" value="MoaA_twitch"/>
</dbReference>
<dbReference type="AlphaFoldDB" id="A0A5K7ZPH1"/>
<comment type="catalytic activity">
    <reaction evidence="11 12">
        <text>GTP + AH2 + S-adenosyl-L-methionine = (8S)-3',8-cyclo-7,8-dihydroguanosine 5'-triphosphate + 5'-deoxyadenosine + L-methionine + A + H(+)</text>
        <dbReference type="Rhea" id="RHEA:49576"/>
        <dbReference type="ChEBI" id="CHEBI:13193"/>
        <dbReference type="ChEBI" id="CHEBI:15378"/>
        <dbReference type="ChEBI" id="CHEBI:17319"/>
        <dbReference type="ChEBI" id="CHEBI:17499"/>
        <dbReference type="ChEBI" id="CHEBI:37565"/>
        <dbReference type="ChEBI" id="CHEBI:57844"/>
        <dbReference type="ChEBI" id="CHEBI:59789"/>
        <dbReference type="ChEBI" id="CHEBI:131766"/>
        <dbReference type="EC" id="4.1.99.22"/>
    </reaction>
</comment>
<feature type="binding site" evidence="12">
    <location>
        <position position="66"/>
    </location>
    <ligand>
        <name>GTP</name>
        <dbReference type="ChEBI" id="CHEBI:37565"/>
    </ligand>
</feature>
<evidence type="ECO:0000256" key="7">
    <source>
        <dbReference type="ARBA" id="ARBA00023014"/>
    </source>
</evidence>
<dbReference type="SUPFAM" id="SSF102114">
    <property type="entry name" value="Radical SAM enzymes"/>
    <property type="match status" value="1"/>
</dbReference>
<dbReference type="InterPro" id="IPR007197">
    <property type="entry name" value="rSAM"/>
</dbReference>
<comment type="function">
    <text evidence="12">Catalyzes the cyclization of GTP to (8S)-3',8-cyclo-7,8-dihydroguanosine 5'-triphosphate.</text>
</comment>
<keyword evidence="10 12" id="KW-0456">Lyase</keyword>
<evidence type="ECO:0000256" key="4">
    <source>
        <dbReference type="ARBA" id="ARBA00022723"/>
    </source>
</evidence>
<feature type="binding site" evidence="12">
    <location>
        <position position="255"/>
    </location>
    <ligand>
        <name>[4Fe-4S] cluster</name>
        <dbReference type="ChEBI" id="CHEBI:49883"/>
        <label>2</label>
        <note>4Fe-4S-substrate</note>
    </ligand>
</feature>
<dbReference type="SFLD" id="SFLDG01067">
    <property type="entry name" value="SPASM/twitch_domain_containing"/>
    <property type="match status" value="1"/>
</dbReference>
<feature type="binding site" evidence="12">
    <location>
        <position position="158"/>
    </location>
    <ligand>
        <name>GTP</name>
        <dbReference type="ChEBI" id="CHEBI:37565"/>
    </ligand>
</feature>
<dbReference type="PANTHER" id="PTHR22960:SF0">
    <property type="entry name" value="MOLYBDENUM COFACTOR BIOSYNTHESIS PROTEIN 1"/>
    <property type="match status" value="1"/>
</dbReference>
<evidence type="ECO:0000259" key="14">
    <source>
        <dbReference type="PROSITE" id="PS51918"/>
    </source>
</evidence>
<feature type="region of interest" description="Disordered" evidence="13">
    <location>
        <begin position="309"/>
        <end position="328"/>
    </location>
</feature>
<feature type="binding site" evidence="12">
    <location>
        <position position="97"/>
    </location>
    <ligand>
        <name>GTP</name>
        <dbReference type="ChEBI" id="CHEBI:37565"/>
    </ligand>
</feature>
<feature type="binding site" evidence="12">
    <location>
        <position position="70"/>
    </location>
    <ligand>
        <name>S-adenosyl-L-methionine</name>
        <dbReference type="ChEBI" id="CHEBI:59789"/>
    </ligand>
</feature>
<dbReference type="PROSITE" id="PS01305">
    <property type="entry name" value="MOAA_NIFB_PQQE"/>
    <property type="match status" value="1"/>
</dbReference>
<dbReference type="NCBIfam" id="TIGR02666">
    <property type="entry name" value="moaA"/>
    <property type="match status" value="1"/>
</dbReference>
<feature type="binding site" evidence="12">
    <location>
        <position position="258"/>
    </location>
    <ligand>
        <name>[4Fe-4S] cluster</name>
        <dbReference type="ChEBI" id="CHEBI:49883"/>
        <label>2</label>
        <note>4Fe-4S-substrate</note>
    </ligand>
</feature>
<dbReference type="SMART" id="SM00729">
    <property type="entry name" value="Elp3"/>
    <property type="match status" value="1"/>
</dbReference>
<protein>
    <recommendedName>
        <fullName evidence="1 12">GTP 3',8-cyclase</fullName>
        <ecNumber evidence="1 12">4.1.99.22</ecNumber>
    </recommendedName>
    <alternativeName>
        <fullName evidence="12">Molybdenum cofactor biosynthesis protein A</fullName>
    </alternativeName>
</protein>
<evidence type="ECO:0000256" key="8">
    <source>
        <dbReference type="ARBA" id="ARBA00023134"/>
    </source>
</evidence>
<comment type="subunit">
    <text evidence="12">Monomer and homodimer.</text>
</comment>